<keyword evidence="6 14" id="KW-0479">Metal-binding</keyword>
<evidence type="ECO:0000259" key="19">
    <source>
        <dbReference type="PROSITE" id="PS51371"/>
    </source>
</evidence>
<keyword evidence="3" id="KW-1003">Cell membrane</keyword>
<evidence type="ECO:0000256" key="15">
    <source>
        <dbReference type="PIRSR" id="PIRSR006404-1"/>
    </source>
</evidence>
<keyword evidence="21" id="KW-1185">Reference proteome</keyword>
<dbReference type="PROSITE" id="PS51371">
    <property type="entry name" value="CBS"/>
    <property type="match status" value="2"/>
</dbReference>
<keyword evidence="13 14" id="KW-0472">Membrane</keyword>
<dbReference type="STRING" id="1123069.ruthe_00731"/>
<feature type="region of interest" description="Disordered" evidence="18">
    <location>
        <begin position="357"/>
        <end position="378"/>
    </location>
</feature>
<evidence type="ECO:0000313" key="21">
    <source>
        <dbReference type="Proteomes" id="UP000015346"/>
    </source>
</evidence>
<evidence type="ECO:0000256" key="6">
    <source>
        <dbReference type="ARBA" id="ARBA00022723"/>
    </source>
</evidence>
<dbReference type="PANTHER" id="PTHR39188:SF3">
    <property type="entry name" value="STAGE IV SPORULATION PROTEIN FB"/>
    <property type="match status" value="1"/>
</dbReference>
<dbReference type="GO" id="GO:0006508">
    <property type="term" value="P:proteolysis"/>
    <property type="evidence" value="ECO:0007669"/>
    <property type="project" value="UniProtKB-KW"/>
</dbReference>
<evidence type="ECO:0000256" key="14">
    <source>
        <dbReference type="PIRNR" id="PIRNR006404"/>
    </source>
</evidence>
<evidence type="ECO:0000256" key="1">
    <source>
        <dbReference type="ARBA" id="ARBA00004651"/>
    </source>
</evidence>
<keyword evidence="8 14" id="KW-0378">Hydrolase</keyword>
<evidence type="ECO:0000256" key="7">
    <source>
        <dbReference type="ARBA" id="ARBA00022737"/>
    </source>
</evidence>
<protein>
    <recommendedName>
        <fullName evidence="14">Zinc metalloprotease</fullName>
    </recommendedName>
</protein>
<keyword evidence="4 14" id="KW-0645">Protease</keyword>
<keyword evidence="11 14" id="KW-0482">Metalloprotease</keyword>
<keyword evidence="9 14" id="KW-0862">Zinc</keyword>
<dbReference type="GO" id="GO:0005886">
    <property type="term" value="C:plasma membrane"/>
    <property type="evidence" value="ECO:0007669"/>
    <property type="project" value="UniProtKB-SubCell"/>
</dbReference>
<evidence type="ECO:0000313" key="20">
    <source>
        <dbReference type="EMBL" id="EPX87332.1"/>
    </source>
</evidence>
<dbReference type="HOGENOM" id="CLU_037123_1_1_5"/>
<evidence type="ECO:0000256" key="2">
    <source>
        <dbReference type="ARBA" id="ARBA00007931"/>
    </source>
</evidence>
<dbReference type="InterPro" id="IPR016483">
    <property type="entry name" value="UCP006404_Pept_M50_CBS"/>
</dbReference>
<comment type="caution">
    <text evidence="20">The sequence shown here is derived from an EMBL/GenBank/DDBJ whole genome shotgun (WGS) entry which is preliminary data.</text>
</comment>
<keyword evidence="12 17" id="KW-0129">CBS domain</keyword>
<accession>S9R602</accession>
<evidence type="ECO:0000256" key="5">
    <source>
        <dbReference type="ARBA" id="ARBA00022692"/>
    </source>
</evidence>
<dbReference type="SMART" id="SM00116">
    <property type="entry name" value="CBS"/>
    <property type="match status" value="2"/>
</dbReference>
<dbReference type="OrthoDB" id="9781963at2"/>
<dbReference type="AlphaFoldDB" id="S9R602"/>
<feature type="transmembrane region" description="Helical" evidence="14">
    <location>
        <begin position="138"/>
        <end position="158"/>
    </location>
</feature>
<dbReference type="Proteomes" id="UP000015346">
    <property type="component" value="Unassembled WGS sequence"/>
</dbReference>
<comment type="subcellular location">
    <subcellularLocation>
        <location evidence="1">Cell membrane</location>
        <topology evidence="1">Multi-pass membrane protein</topology>
    </subcellularLocation>
</comment>
<organism evidence="20 21">
    <name type="scientific">Rubellimicrobium thermophilum DSM 16684</name>
    <dbReference type="NCBI Taxonomy" id="1123069"/>
    <lineage>
        <taxon>Bacteria</taxon>
        <taxon>Pseudomonadati</taxon>
        <taxon>Pseudomonadota</taxon>
        <taxon>Alphaproteobacteria</taxon>
        <taxon>Rhodobacterales</taxon>
        <taxon>Roseobacteraceae</taxon>
        <taxon>Rubellimicrobium</taxon>
    </lineage>
</organism>
<evidence type="ECO:0000256" key="12">
    <source>
        <dbReference type="ARBA" id="ARBA00023122"/>
    </source>
</evidence>
<dbReference type="InterPro" id="IPR046342">
    <property type="entry name" value="CBS_dom_sf"/>
</dbReference>
<keyword evidence="5 14" id="KW-0812">Transmembrane</keyword>
<feature type="transmembrane region" description="Helical" evidence="14">
    <location>
        <begin position="98"/>
        <end position="118"/>
    </location>
</feature>
<sequence length="378" mass="39738">MSWSYPVARLLGSEIRIHVTFLLFLVWIGVARYIQGGAAAAAESLLLILAIFACVLAHEFGHALAARRYGIRTPDITLLPIGGIARLERMPERPAEEIIVALAGPAVNVVIAAVLFLILGARFDPATLNALDNPGASLLAQIAALNLFLVLFNLIPAFPMDGGRVLRALLAMRMEPARATAIAARVGQALAFGLGFLGLLGNPMLIFIAIFVYIAATAEAQASSLDDIARRLGVRDAMITQFEALSPAATVGDAVECLLRTTQHEFPVVDGAGRLRGILTRNAIIAALSRTGMETPVLDVMHRDVPGVPAWGPLAAALVHLRQSQAPAVAVLDAEGRLAGYITAENVGELLMVARAGGDTGGGAGSRPGGRRGPLRPR</sequence>
<feature type="binding site" evidence="16">
    <location>
        <position position="62"/>
    </location>
    <ligand>
        <name>Zn(2+)</name>
        <dbReference type="ChEBI" id="CHEBI:29105"/>
        <note>catalytic</note>
    </ligand>
</feature>
<feature type="domain" description="CBS" evidence="19">
    <location>
        <begin position="238"/>
        <end position="295"/>
    </location>
</feature>
<dbReference type="SUPFAM" id="SSF54631">
    <property type="entry name" value="CBS-domain pair"/>
    <property type="match status" value="1"/>
</dbReference>
<feature type="domain" description="CBS" evidence="19">
    <location>
        <begin position="301"/>
        <end position="360"/>
    </location>
</feature>
<dbReference type="PATRIC" id="fig|1123069.3.peg.704"/>
<feature type="binding site" evidence="16">
    <location>
        <position position="161"/>
    </location>
    <ligand>
        <name>Zn(2+)</name>
        <dbReference type="ChEBI" id="CHEBI:29105"/>
        <note>catalytic</note>
    </ligand>
</feature>
<comment type="similarity">
    <text evidence="2 14">Belongs to the peptidase M50B family.</text>
</comment>
<dbReference type="GO" id="GO:0008237">
    <property type="term" value="F:metallopeptidase activity"/>
    <property type="evidence" value="ECO:0007669"/>
    <property type="project" value="UniProtKB-UniRule"/>
</dbReference>
<feature type="active site" evidence="15">
    <location>
        <position position="59"/>
    </location>
</feature>
<dbReference type="InterPro" id="IPR000644">
    <property type="entry name" value="CBS_dom"/>
</dbReference>
<evidence type="ECO:0000256" key="16">
    <source>
        <dbReference type="PIRSR" id="PIRSR006404-2"/>
    </source>
</evidence>
<feature type="transmembrane region" description="Helical" evidence="14">
    <location>
        <begin position="40"/>
        <end position="58"/>
    </location>
</feature>
<evidence type="ECO:0000256" key="3">
    <source>
        <dbReference type="ARBA" id="ARBA00022475"/>
    </source>
</evidence>
<dbReference type="InterPro" id="IPR008915">
    <property type="entry name" value="Peptidase_M50"/>
</dbReference>
<evidence type="ECO:0000256" key="11">
    <source>
        <dbReference type="ARBA" id="ARBA00023049"/>
    </source>
</evidence>
<dbReference type="PANTHER" id="PTHR39188">
    <property type="entry name" value="MEMBRANE-ASSOCIATED ZINC METALLOPROTEASE M50B"/>
    <property type="match status" value="1"/>
</dbReference>
<keyword evidence="7" id="KW-0677">Repeat</keyword>
<dbReference type="GO" id="GO:0046872">
    <property type="term" value="F:metal ion binding"/>
    <property type="evidence" value="ECO:0007669"/>
    <property type="project" value="UniProtKB-UniRule"/>
</dbReference>
<dbReference type="Gene3D" id="3.10.580.10">
    <property type="entry name" value="CBS-domain"/>
    <property type="match status" value="1"/>
</dbReference>
<name>S9R602_9RHOB</name>
<dbReference type="Pfam" id="PF00571">
    <property type="entry name" value="CBS"/>
    <property type="match status" value="1"/>
</dbReference>
<feature type="transmembrane region" description="Helical" evidence="14">
    <location>
        <begin position="15"/>
        <end position="34"/>
    </location>
</feature>
<evidence type="ECO:0000256" key="8">
    <source>
        <dbReference type="ARBA" id="ARBA00022801"/>
    </source>
</evidence>
<gene>
    <name evidence="20" type="ORF">ruthe_00731</name>
</gene>
<evidence type="ECO:0000256" key="10">
    <source>
        <dbReference type="ARBA" id="ARBA00022989"/>
    </source>
</evidence>
<keyword evidence="10 14" id="KW-1133">Transmembrane helix</keyword>
<feature type="binding site" evidence="16">
    <location>
        <position position="58"/>
    </location>
    <ligand>
        <name>Zn(2+)</name>
        <dbReference type="ChEBI" id="CHEBI:29105"/>
        <note>catalytic</note>
    </ligand>
</feature>
<evidence type="ECO:0000256" key="18">
    <source>
        <dbReference type="SAM" id="MobiDB-lite"/>
    </source>
</evidence>
<dbReference type="RefSeq" id="WP_021096836.1">
    <property type="nucleotide sequence ID" value="NZ_KE557320.1"/>
</dbReference>
<evidence type="ECO:0000256" key="17">
    <source>
        <dbReference type="PROSITE-ProRule" id="PRU00703"/>
    </source>
</evidence>
<comment type="cofactor">
    <cofactor evidence="14 16">
        <name>Zn(2+)</name>
        <dbReference type="ChEBI" id="CHEBI:29105"/>
    </cofactor>
    <text evidence="14 16">Binds 1 zinc ion per subunit.</text>
</comment>
<dbReference type="Pfam" id="PF02163">
    <property type="entry name" value="Peptidase_M50"/>
    <property type="match status" value="2"/>
</dbReference>
<feature type="compositionally biased region" description="Gly residues" evidence="18">
    <location>
        <begin position="358"/>
        <end position="368"/>
    </location>
</feature>
<evidence type="ECO:0000256" key="9">
    <source>
        <dbReference type="ARBA" id="ARBA00022833"/>
    </source>
</evidence>
<feature type="compositionally biased region" description="Basic residues" evidence="18">
    <location>
        <begin position="369"/>
        <end position="378"/>
    </location>
</feature>
<reference evidence="20 21" key="1">
    <citation type="journal article" date="2013" name="Stand. Genomic Sci.">
        <title>Genome sequence of the reddish-pigmented Rubellimicrobium thermophilum type strain (DSM 16684(T)), a member of the Roseobacter clade.</title>
        <authorList>
            <person name="Fiebig A."/>
            <person name="Riedel T."/>
            <person name="Gronow S."/>
            <person name="Petersen J."/>
            <person name="Klenk H.P."/>
            <person name="Goker M."/>
        </authorList>
    </citation>
    <scope>NUCLEOTIDE SEQUENCE [LARGE SCALE GENOMIC DNA]</scope>
    <source>
        <strain evidence="20 21">DSM 16684</strain>
    </source>
</reference>
<dbReference type="PIRSF" id="PIRSF006404">
    <property type="entry name" value="UCP006404_Pept_M50_CBS"/>
    <property type="match status" value="1"/>
</dbReference>
<dbReference type="EMBL" id="AOLV01000008">
    <property type="protein sequence ID" value="EPX87332.1"/>
    <property type="molecule type" value="Genomic_DNA"/>
</dbReference>
<proteinExistence type="inferred from homology"/>
<evidence type="ECO:0000256" key="4">
    <source>
        <dbReference type="ARBA" id="ARBA00022670"/>
    </source>
</evidence>
<evidence type="ECO:0000256" key="13">
    <source>
        <dbReference type="ARBA" id="ARBA00023136"/>
    </source>
</evidence>
<comment type="caution">
    <text evidence="14">Lacks conserved residue(s) required for the propagation of feature annotation.</text>
</comment>